<dbReference type="Gene3D" id="3.40.30.10">
    <property type="entry name" value="Glutaredoxin"/>
    <property type="match status" value="1"/>
</dbReference>
<dbReference type="Proteomes" id="UP000006620">
    <property type="component" value="Chromosome"/>
</dbReference>
<dbReference type="PANTHER" id="PTHR13887:SF41">
    <property type="entry name" value="THIOREDOXIN SUPERFAMILY PROTEIN"/>
    <property type="match status" value="1"/>
</dbReference>
<proteinExistence type="predicted"/>
<accession>F8FFB7</accession>
<name>F8FFB7_PAEMK</name>
<dbReference type="CDD" id="cd03024">
    <property type="entry name" value="DsbA_FrnE"/>
    <property type="match status" value="1"/>
</dbReference>
<dbReference type="SUPFAM" id="SSF52833">
    <property type="entry name" value="Thioredoxin-like"/>
    <property type="match status" value="1"/>
</dbReference>
<dbReference type="HOGENOM" id="CLU_069253_0_2_9"/>
<feature type="domain" description="DSBA-like thioredoxin" evidence="1">
    <location>
        <begin position="3"/>
        <end position="204"/>
    </location>
</feature>
<evidence type="ECO:0000313" key="2">
    <source>
        <dbReference type="EMBL" id="AEI41835.1"/>
    </source>
</evidence>
<dbReference type="GO" id="GO:0016491">
    <property type="term" value="F:oxidoreductase activity"/>
    <property type="evidence" value="ECO:0007669"/>
    <property type="project" value="InterPro"/>
</dbReference>
<gene>
    <name evidence="2" type="ordered locus">KNP414_03277</name>
</gene>
<reference evidence="3" key="1">
    <citation type="submission" date="2011-06" db="EMBL/GenBank/DDBJ databases">
        <title>Complete genome sequence of Paenibacillus mucilaginosus KNP414.</title>
        <authorList>
            <person name="Wang J."/>
            <person name="Hu S."/>
            <person name="Hu X."/>
            <person name="Zhang B."/>
            <person name="Dong D."/>
            <person name="Zhang S."/>
            <person name="Zhao K."/>
            <person name="Wu D."/>
        </authorList>
    </citation>
    <scope>NUCLEOTIDE SEQUENCE [LARGE SCALE GENOMIC DNA]</scope>
    <source>
        <strain evidence="3">KNP414</strain>
    </source>
</reference>
<dbReference type="Pfam" id="PF01323">
    <property type="entry name" value="DSBA"/>
    <property type="match status" value="1"/>
</dbReference>
<sequence length="239" mass="25915">MKVEIWSDFMCPFCYIGKRHFEEALEQFPHREQIDVIFRSFELDPQSERDVNYDVHDMLAIKYGMSREQAIANNQRVGASAQAAGLAFNFEGIVLTNTFDAHRLTHYAAEHGKGNELAERLFRAYFTDGKHLGDHEVLASLAAEVGLDAAAAAAVLRSGEFADHVRADEEEASQLGVRGVPFFVIDRKYAVSGAQPSSVFLDTLNKAWSEASPLQVVGGGEGGGACGPDGYCAPGGGGK</sequence>
<organism evidence="2 3">
    <name type="scientific">Paenibacillus mucilaginosus (strain KNP414)</name>
    <dbReference type="NCBI Taxonomy" id="1036673"/>
    <lineage>
        <taxon>Bacteria</taxon>
        <taxon>Bacillati</taxon>
        <taxon>Bacillota</taxon>
        <taxon>Bacilli</taxon>
        <taxon>Bacillales</taxon>
        <taxon>Paenibacillaceae</taxon>
        <taxon>Paenibacillus</taxon>
    </lineage>
</organism>
<dbReference type="EMBL" id="CP002869">
    <property type="protein sequence ID" value="AEI41835.1"/>
    <property type="molecule type" value="Genomic_DNA"/>
</dbReference>
<dbReference type="RefSeq" id="WP_013916994.1">
    <property type="nucleotide sequence ID" value="NC_015690.1"/>
</dbReference>
<dbReference type="KEGG" id="pms:KNP414_03277"/>
<evidence type="ECO:0000259" key="1">
    <source>
        <dbReference type="Pfam" id="PF01323"/>
    </source>
</evidence>
<dbReference type="AlphaFoldDB" id="F8FFB7"/>
<reference evidence="2 3" key="2">
    <citation type="journal article" date="2013" name="Genome Announc.">
        <title>Genome Sequence of Growth-Improving Paenibacillus mucilaginosus Strain KNP414.</title>
        <authorList>
            <person name="Lu J.J."/>
            <person name="Wang J.F."/>
            <person name="Hu X.F."/>
        </authorList>
    </citation>
    <scope>NUCLEOTIDE SEQUENCE [LARGE SCALE GENOMIC DNA]</scope>
    <source>
        <strain evidence="2 3">KNP414</strain>
    </source>
</reference>
<dbReference type="PATRIC" id="fig|1036673.3.peg.3018"/>
<evidence type="ECO:0000313" key="3">
    <source>
        <dbReference type="Proteomes" id="UP000006620"/>
    </source>
</evidence>
<dbReference type="InterPro" id="IPR036249">
    <property type="entry name" value="Thioredoxin-like_sf"/>
</dbReference>
<dbReference type="InterPro" id="IPR001853">
    <property type="entry name" value="DSBA-like_thioredoxin_dom"/>
</dbReference>
<dbReference type="PANTHER" id="PTHR13887">
    <property type="entry name" value="GLUTATHIONE S-TRANSFERASE KAPPA"/>
    <property type="match status" value="1"/>
</dbReference>
<protein>
    <submittedName>
        <fullName evidence="2">DSBA oxidoreductase</fullName>
    </submittedName>
</protein>